<dbReference type="RefSeq" id="WP_218285451.1">
    <property type="nucleotide sequence ID" value="NZ_CP076448.1"/>
</dbReference>
<feature type="region of interest" description="Disordered" evidence="2">
    <location>
        <begin position="196"/>
        <end position="220"/>
    </location>
</feature>
<name>A0A975U2E0_9PROT</name>
<feature type="coiled-coil region" evidence="1">
    <location>
        <begin position="138"/>
        <end position="194"/>
    </location>
</feature>
<proteinExistence type="predicted"/>
<evidence type="ECO:0000313" key="3">
    <source>
        <dbReference type="EMBL" id="QXM24394.1"/>
    </source>
</evidence>
<sequence>MRDGRPAAVWRGLAFPVGPGDTIDVSAPGVAPSECLPADGSLAPAGPARRWAIIEGVEEAWVLIAGSVADRDAAETRLRRAGLEVLRSGPWLGEPVDGLDADWFVRVVRPPTGRPLAALVEGSLGAHPSAAGPSDEAREDLRARLVRAELDRARAEAAALREEVARLKEDASTAANLAERLAGLEADLARAREELTRQGHGSLPRAPDDASAPAPAPASPRLARRLQEEIATVLESLLPRVRLLRDSIVVASGEFRDRASFYRALRELAESAARPPPSWTKLRGTEGWWERHVSTGEDDAGRLYARALAGGGWEALLSHKGEQDRDIAWLRRLPR</sequence>
<dbReference type="Proteomes" id="UP000694001">
    <property type="component" value="Chromosome"/>
</dbReference>
<keyword evidence="4" id="KW-1185">Reference proteome</keyword>
<evidence type="ECO:0000256" key="2">
    <source>
        <dbReference type="SAM" id="MobiDB-lite"/>
    </source>
</evidence>
<organism evidence="3 4">
    <name type="scientific">Elioraea tepida</name>
    <dbReference type="NCBI Taxonomy" id="2843330"/>
    <lineage>
        <taxon>Bacteria</taxon>
        <taxon>Pseudomonadati</taxon>
        <taxon>Pseudomonadota</taxon>
        <taxon>Alphaproteobacteria</taxon>
        <taxon>Acetobacterales</taxon>
        <taxon>Elioraeaceae</taxon>
        <taxon>Elioraea</taxon>
    </lineage>
</organism>
<dbReference type="KEGG" id="elio:KO353_14290"/>
<dbReference type="EMBL" id="CP076448">
    <property type="protein sequence ID" value="QXM24394.1"/>
    <property type="molecule type" value="Genomic_DNA"/>
</dbReference>
<protein>
    <submittedName>
        <fullName evidence="3">Uncharacterized protein</fullName>
    </submittedName>
</protein>
<keyword evidence="1" id="KW-0175">Coiled coil</keyword>
<evidence type="ECO:0000313" key="4">
    <source>
        <dbReference type="Proteomes" id="UP000694001"/>
    </source>
</evidence>
<feature type="compositionally biased region" description="Low complexity" evidence="2">
    <location>
        <begin position="202"/>
        <end position="213"/>
    </location>
</feature>
<accession>A0A975U2E0</accession>
<reference evidence="3" key="1">
    <citation type="submission" date="2021-06" db="EMBL/GenBank/DDBJ databases">
        <title>Elioraea tepida, sp. nov., a moderately thermophilic aerobic anoxygenic phototrophic bacterium isolated from an alkaline siliceous hot spring mat community in Yellowstone National Park, WY, USA.</title>
        <authorList>
            <person name="Saini M.K."/>
            <person name="Yoshida S."/>
            <person name="Sebastian A."/>
            <person name="Hirose S."/>
            <person name="Hara E."/>
            <person name="Tamaki H."/>
            <person name="Soulier N.T."/>
            <person name="Albert I."/>
            <person name="Hanada S."/>
            <person name="Bryant D.A."/>
            <person name="Tank M."/>
        </authorList>
    </citation>
    <scope>NUCLEOTIDE SEQUENCE</scope>
    <source>
        <strain evidence="3">MS-P2</strain>
    </source>
</reference>
<dbReference type="AlphaFoldDB" id="A0A975U2E0"/>
<gene>
    <name evidence="3" type="ORF">KO353_14290</name>
</gene>
<evidence type="ECO:0000256" key="1">
    <source>
        <dbReference type="SAM" id="Coils"/>
    </source>
</evidence>